<organism evidence="1 2">
    <name type="scientific">Clunio marinus</name>
    <dbReference type="NCBI Taxonomy" id="568069"/>
    <lineage>
        <taxon>Eukaryota</taxon>
        <taxon>Metazoa</taxon>
        <taxon>Ecdysozoa</taxon>
        <taxon>Arthropoda</taxon>
        <taxon>Hexapoda</taxon>
        <taxon>Insecta</taxon>
        <taxon>Pterygota</taxon>
        <taxon>Neoptera</taxon>
        <taxon>Endopterygota</taxon>
        <taxon>Diptera</taxon>
        <taxon>Nematocera</taxon>
        <taxon>Chironomoidea</taxon>
        <taxon>Chironomidae</taxon>
        <taxon>Clunio</taxon>
    </lineage>
</organism>
<keyword evidence="2" id="KW-1185">Reference proteome</keyword>
<dbReference type="AlphaFoldDB" id="A0A1J1IEK7"/>
<gene>
    <name evidence="1" type="ORF">CLUMA_CG011565</name>
</gene>
<dbReference type="Proteomes" id="UP000183832">
    <property type="component" value="Unassembled WGS sequence"/>
</dbReference>
<proteinExistence type="predicted"/>
<reference evidence="1 2" key="1">
    <citation type="submission" date="2015-04" db="EMBL/GenBank/DDBJ databases">
        <authorList>
            <person name="Syromyatnikov M.Y."/>
            <person name="Popov V.N."/>
        </authorList>
    </citation>
    <scope>NUCLEOTIDE SEQUENCE [LARGE SCALE GENOMIC DNA]</scope>
</reference>
<evidence type="ECO:0000313" key="1">
    <source>
        <dbReference type="EMBL" id="CRK98202.1"/>
    </source>
</evidence>
<name>A0A1J1IEK7_9DIPT</name>
<sequence length="62" mass="6958">MVNDRQYKRILSFCVYTPRELGSVNESGSSVVHNSKTVKTLPISFGEFSTVENYFKASGTIH</sequence>
<accession>A0A1J1IEK7</accession>
<dbReference type="EMBL" id="CVRI01000047">
    <property type="protein sequence ID" value="CRK98202.1"/>
    <property type="molecule type" value="Genomic_DNA"/>
</dbReference>
<evidence type="ECO:0000313" key="2">
    <source>
        <dbReference type="Proteomes" id="UP000183832"/>
    </source>
</evidence>
<protein>
    <submittedName>
        <fullName evidence="1">CLUMA_CG011565, isoform A</fullName>
    </submittedName>
</protein>